<feature type="region of interest" description="Disordered" evidence="1">
    <location>
        <begin position="1"/>
        <end position="20"/>
    </location>
</feature>
<keyword evidence="3" id="KW-1185">Reference proteome</keyword>
<evidence type="ECO:0000313" key="2">
    <source>
        <dbReference type="EMBL" id="CAK9857163.1"/>
    </source>
</evidence>
<dbReference type="EMBL" id="OZ023702">
    <property type="protein sequence ID" value="CAK9857163.1"/>
    <property type="molecule type" value="Genomic_DNA"/>
</dbReference>
<proteinExistence type="predicted"/>
<sequence length="153" mass="16690">MAQLATEKNRYPHLDHPQSRITCGNVAPTNGNPPSMQNLRLQRGGISATLPPRMPQGARSLGCLQKSLGQLGSSCGAGHQLALRPPWGTGAGKRGRPARATRLPCRRFLLPKTTIGHPQKLHPVPHLDRKMQKALRRPALRQKHSYTGLGGRN</sequence>
<feature type="compositionally biased region" description="Basic and acidic residues" evidence="1">
    <location>
        <begin position="7"/>
        <end position="18"/>
    </location>
</feature>
<dbReference type="Proteomes" id="UP001497522">
    <property type="component" value="Chromosome 1"/>
</dbReference>
<protein>
    <submittedName>
        <fullName evidence="2">Uncharacterized protein</fullName>
    </submittedName>
</protein>
<evidence type="ECO:0000256" key="1">
    <source>
        <dbReference type="SAM" id="MobiDB-lite"/>
    </source>
</evidence>
<name>A0ABP1A4S0_9BRYO</name>
<gene>
    <name evidence="2" type="ORF">CSSPJE1EN2_LOCUS158</name>
</gene>
<organism evidence="2 3">
    <name type="scientific">Sphagnum jensenii</name>
    <dbReference type="NCBI Taxonomy" id="128206"/>
    <lineage>
        <taxon>Eukaryota</taxon>
        <taxon>Viridiplantae</taxon>
        <taxon>Streptophyta</taxon>
        <taxon>Embryophyta</taxon>
        <taxon>Bryophyta</taxon>
        <taxon>Sphagnophytina</taxon>
        <taxon>Sphagnopsida</taxon>
        <taxon>Sphagnales</taxon>
        <taxon>Sphagnaceae</taxon>
        <taxon>Sphagnum</taxon>
    </lineage>
</organism>
<accession>A0ABP1A4S0</accession>
<evidence type="ECO:0000313" key="3">
    <source>
        <dbReference type="Proteomes" id="UP001497522"/>
    </source>
</evidence>
<reference evidence="2 3" key="1">
    <citation type="submission" date="2024-03" db="EMBL/GenBank/DDBJ databases">
        <authorList>
            <consortium name="ELIXIR-Norway"/>
            <consortium name="Elixir Norway"/>
        </authorList>
    </citation>
    <scope>NUCLEOTIDE SEQUENCE [LARGE SCALE GENOMIC DNA]</scope>
</reference>